<feature type="domain" description="Cell envelope-related transcriptional attenuator" evidence="4">
    <location>
        <begin position="107"/>
        <end position="253"/>
    </location>
</feature>
<dbReference type="Pfam" id="PF03816">
    <property type="entry name" value="LytR_cpsA_psr"/>
    <property type="match status" value="1"/>
</dbReference>
<feature type="compositionally biased region" description="Low complexity" evidence="2">
    <location>
        <begin position="393"/>
        <end position="417"/>
    </location>
</feature>
<reference evidence="5 6" key="1">
    <citation type="journal article" date="2005" name="Proc. Natl. Acad. Sci. U.S.A.">
        <title>Complete genome sequence of the probiotic lactic acid bacterium Lactobacillus acidophilus NCFM.</title>
        <authorList>
            <person name="Altermann E."/>
            <person name="Russell W.M."/>
            <person name="Azcarate-Peril M.A."/>
            <person name="Barrangou R."/>
            <person name="Buck B.L."/>
            <person name="McAuliffe O."/>
            <person name="Souther N."/>
            <person name="Dobson A."/>
            <person name="Duong T."/>
            <person name="Callanan M."/>
            <person name="Lick S."/>
            <person name="Hamrick A."/>
            <person name="Cano R."/>
            <person name="Klaenhammer T.R."/>
        </authorList>
    </citation>
    <scope>NUCLEOTIDE SEQUENCE [LARGE SCALE GENOMIC DNA]</scope>
    <source>
        <strain evidence="6">ATCC 700396 / NCK56 / N2 / NCFM</strain>
    </source>
</reference>
<keyword evidence="3" id="KW-0472">Membrane</keyword>
<dbReference type="NCBIfam" id="TIGR00350">
    <property type="entry name" value="lytR_cpsA_psr"/>
    <property type="match status" value="1"/>
</dbReference>
<protein>
    <submittedName>
        <fullName evidence="5">Transcriptional regulator</fullName>
    </submittedName>
</protein>
<dbReference type="InterPro" id="IPR004474">
    <property type="entry name" value="LytR_CpsA_psr"/>
</dbReference>
<accession>Q5FIA1</accession>
<dbReference type="RefSeq" id="WP_003549814.1">
    <property type="nucleotide sequence ID" value="NC_006814.3"/>
</dbReference>
<evidence type="ECO:0000259" key="4">
    <source>
        <dbReference type="Pfam" id="PF03816"/>
    </source>
</evidence>
<feature type="region of interest" description="Disordered" evidence="2">
    <location>
        <begin position="372"/>
        <end position="424"/>
    </location>
</feature>
<dbReference type="STRING" id="272621.LBA1762"/>
<dbReference type="GeneID" id="93289174"/>
<gene>
    <name evidence="5" type="primary">lytR</name>
    <name evidence="5" type="ordered locus">LBA1762</name>
</gene>
<dbReference type="Gene3D" id="3.40.630.190">
    <property type="entry name" value="LCP protein"/>
    <property type="match status" value="1"/>
</dbReference>
<evidence type="ECO:0000256" key="1">
    <source>
        <dbReference type="ARBA" id="ARBA00006068"/>
    </source>
</evidence>
<dbReference type="InterPro" id="IPR050922">
    <property type="entry name" value="LytR/CpsA/Psr_CW_biosynth"/>
</dbReference>
<sequence>MDPNSKRREDYRKHSSLNLHRNHALAADSSSFKAGNMFARFIGVIALLTVCFGVAWAAHMYFTIHSAVDGKNNGNVATSAKISTRQPVSVLILGVDQGIEGRHDRGNSDTLILATANPQKNKATMTSIPRDTLADIKGDPGDKYFMFRVNSAYEIGGSEASMKTVSNMLNVPINYYLEVNMKALRSLVNAVGGVDVNVPFDFSYDWCDFHKGKQHLNGRHAVAYVRMRKEDPRGDYGRQLRQRQVIEAIAHKAMSVNTISNYRKLIDIFNKYVKTNLTFNDMLSLALNYRGCMGNLDSGYIQGHDAWIDGSSIQVAPTAELQKISNKLRKNLNLPAETLDNEETRQNDLNDQNNHVKWDDPQAFTTYRIYEQNADKPAGGSNSGYGENKDTNSGSSTTSSSMSSSSDSLGSSSSSSSKTWKFHW</sequence>
<dbReference type="PANTHER" id="PTHR33392">
    <property type="entry name" value="POLYISOPRENYL-TEICHOIC ACID--PEPTIDOGLYCAN TEICHOIC ACID TRANSFERASE TAGU"/>
    <property type="match status" value="1"/>
</dbReference>
<evidence type="ECO:0000313" key="6">
    <source>
        <dbReference type="Proteomes" id="UP000006381"/>
    </source>
</evidence>
<dbReference type="PATRIC" id="fig|272621.13.peg.1682"/>
<dbReference type="BioCyc" id="LACI272621:G1G49-1729-MONOMER"/>
<evidence type="ECO:0000256" key="3">
    <source>
        <dbReference type="SAM" id="Phobius"/>
    </source>
</evidence>
<name>Q5FIA1_LACAC</name>
<dbReference type="AlphaFoldDB" id="Q5FIA1"/>
<organism evidence="6">
    <name type="scientific">Lactobacillus acidophilus (strain ATCC 700396 / NCK56 / N2 / NCFM)</name>
    <dbReference type="NCBI Taxonomy" id="272621"/>
    <lineage>
        <taxon>Bacteria</taxon>
        <taxon>Bacillati</taxon>
        <taxon>Bacillota</taxon>
        <taxon>Bacilli</taxon>
        <taxon>Lactobacillales</taxon>
        <taxon>Lactobacillaceae</taxon>
        <taxon>Lactobacillus</taxon>
    </lineage>
</organism>
<proteinExistence type="inferred from homology"/>
<dbReference type="HOGENOM" id="CLU_016455_2_0_9"/>
<dbReference type="OrthoDB" id="27330at2"/>
<keyword evidence="3" id="KW-1133">Transmembrane helix</keyword>
<dbReference type="Proteomes" id="UP000006381">
    <property type="component" value="Chromosome"/>
</dbReference>
<evidence type="ECO:0000313" key="5">
    <source>
        <dbReference type="EMBL" id="AAV43573.1"/>
    </source>
</evidence>
<feature type="compositionally biased region" description="Basic and acidic residues" evidence="2">
    <location>
        <begin position="342"/>
        <end position="357"/>
    </location>
</feature>
<dbReference type="KEGG" id="lac:LBA1762"/>
<comment type="similarity">
    <text evidence="1">Belongs to the LytR/CpsA/Psr (LCP) family.</text>
</comment>
<dbReference type="eggNOG" id="COG1316">
    <property type="taxonomic scope" value="Bacteria"/>
</dbReference>
<feature type="region of interest" description="Disordered" evidence="2">
    <location>
        <begin position="336"/>
        <end position="357"/>
    </location>
</feature>
<keyword evidence="6" id="KW-1185">Reference proteome</keyword>
<feature type="transmembrane region" description="Helical" evidence="3">
    <location>
        <begin position="41"/>
        <end position="62"/>
    </location>
</feature>
<evidence type="ECO:0000256" key="2">
    <source>
        <dbReference type="SAM" id="MobiDB-lite"/>
    </source>
</evidence>
<dbReference type="EMBL" id="CP000033">
    <property type="protein sequence ID" value="AAV43573.1"/>
    <property type="molecule type" value="Genomic_DNA"/>
</dbReference>
<dbReference type="PANTHER" id="PTHR33392:SF6">
    <property type="entry name" value="POLYISOPRENYL-TEICHOIC ACID--PEPTIDOGLYCAN TEICHOIC ACID TRANSFERASE TAGU"/>
    <property type="match status" value="1"/>
</dbReference>
<keyword evidence="3" id="KW-0812">Transmembrane</keyword>